<feature type="signal peptide" evidence="6">
    <location>
        <begin position="1"/>
        <end position="24"/>
    </location>
</feature>
<evidence type="ECO:0000256" key="1">
    <source>
        <dbReference type="ARBA" id="ARBA00004442"/>
    </source>
</evidence>
<comment type="similarity">
    <text evidence="2">Belongs to the SusD family.</text>
</comment>
<evidence type="ECO:0000259" key="8">
    <source>
        <dbReference type="Pfam" id="PF14322"/>
    </source>
</evidence>
<dbReference type="EMBL" id="BMIX01000006">
    <property type="protein sequence ID" value="GGG41742.1"/>
    <property type="molecule type" value="Genomic_DNA"/>
</dbReference>
<dbReference type="InterPro" id="IPR011990">
    <property type="entry name" value="TPR-like_helical_dom_sf"/>
</dbReference>
<dbReference type="Gene3D" id="1.25.40.390">
    <property type="match status" value="1"/>
</dbReference>
<evidence type="ECO:0008006" key="11">
    <source>
        <dbReference type="Google" id="ProtNLM"/>
    </source>
</evidence>
<gene>
    <name evidence="9" type="ORF">GCM10011532_26880</name>
</gene>
<name>A0ABQ1WSW5_9FLAO</name>
<feature type="domain" description="RagB/SusD" evidence="7">
    <location>
        <begin position="273"/>
        <end position="530"/>
    </location>
</feature>
<comment type="subcellular location">
    <subcellularLocation>
        <location evidence="1">Cell outer membrane</location>
    </subcellularLocation>
</comment>
<evidence type="ECO:0000259" key="7">
    <source>
        <dbReference type="Pfam" id="PF07980"/>
    </source>
</evidence>
<evidence type="ECO:0000313" key="9">
    <source>
        <dbReference type="EMBL" id="GGG41742.1"/>
    </source>
</evidence>
<evidence type="ECO:0000313" key="10">
    <source>
        <dbReference type="Proteomes" id="UP000605733"/>
    </source>
</evidence>
<evidence type="ECO:0000256" key="6">
    <source>
        <dbReference type="SAM" id="SignalP"/>
    </source>
</evidence>
<evidence type="ECO:0000256" key="4">
    <source>
        <dbReference type="ARBA" id="ARBA00023136"/>
    </source>
</evidence>
<sequence length="530" mass="59344">MVMKFKIYIKYIALSLCAIPLLHSCTDLEIEETDSLIKESVGGSGFPGLSDPASSLGDLYNKVGGDFQTQENMFALSEVTTDSYVVPTRGTDWGDNGVWRQLHTHTWSASHLFIKNSWNGLNQNIFRATEIIESDGSAQTEAEAKFLRAFNMFFVMDLFGSVPFRGVDEGPEIDPMVLSRSEAFDFIETDLMEAMPDLPDGSPGIEVTGTATKASASFLLAKIYLNAHIYKGNEASDNADMQRVVDMVNSIEAKGFAIEEGYFDIFEPTDDSETIWHLSAEVGPRIWNTLHYNQNSPDNTGGGWNGFSTLAEFYDMFEGAPNSNYVGDGQEERRGWVPDPSNANDENLGIGYGFLINQQYDTDGTALETRQGQPLSFPKEIPSLVGNTEVEGVRLIKYHPYDPTDTEDSESPLVNSFRRHQVLFRFADAHLMRAEAMMRMGADATEMVNELRRLRTDTPDLSGITEQDLIDERGRELYIEFWRRNDLVRFGQYTDPWSLKEVTGDETKVLFPIPATALLSNPNLTQNPGY</sequence>
<keyword evidence="10" id="KW-1185">Reference proteome</keyword>
<dbReference type="Proteomes" id="UP000605733">
    <property type="component" value="Unassembled WGS sequence"/>
</dbReference>
<keyword evidence="5" id="KW-0998">Cell outer membrane</keyword>
<dbReference type="Pfam" id="PF14322">
    <property type="entry name" value="SusD-like_3"/>
    <property type="match status" value="1"/>
</dbReference>
<dbReference type="InterPro" id="IPR012944">
    <property type="entry name" value="SusD_RagB_dom"/>
</dbReference>
<keyword evidence="4" id="KW-0472">Membrane</keyword>
<accession>A0ABQ1WSW5</accession>
<organism evidence="9 10">
    <name type="scientific">Christiangramia forsetii</name>
    <dbReference type="NCBI Taxonomy" id="411153"/>
    <lineage>
        <taxon>Bacteria</taxon>
        <taxon>Pseudomonadati</taxon>
        <taxon>Bacteroidota</taxon>
        <taxon>Flavobacteriia</taxon>
        <taxon>Flavobacteriales</taxon>
        <taxon>Flavobacteriaceae</taxon>
        <taxon>Christiangramia</taxon>
    </lineage>
</organism>
<evidence type="ECO:0000256" key="2">
    <source>
        <dbReference type="ARBA" id="ARBA00006275"/>
    </source>
</evidence>
<comment type="caution">
    <text evidence="9">The sequence shown here is derived from an EMBL/GenBank/DDBJ whole genome shotgun (WGS) entry which is preliminary data.</text>
</comment>
<keyword evidence="3 6" id="KW-0732">Signal</keyword>
<feature type="domain" description="SusD-like N-terminal" evidence="8">
    <location>
        <begin position="69"/>
        <end position="225"/>
    </location>
</feature>
<evidence type="ECO:0000256" key="5">
    <source>
        <dbReference type="ARBA" id="ARBA00023237"/>
    </source>
</evidence>
<evidence type="ECO:0000256" key="3">
    <source>
        <dbReference type="ARBA" id="ARBA00022729"/>
    </source>
</evidence>
<dbReference type="InterPro" id="IPR033985">
    <property type="entry name" value="SusD-like_N"/>
</dbReference>
<dbReference type="Pfam" id="PF07980">
    <property type="entry name" value="SusD_RagB"/>
    <property type="match status" value="1"/>
</dbReference>
<reference evidence="10" key="1">
    <citation type="journal article" date="2019" name="Int. J. Syst. Evol. Microbiol.">
        <title>The Global Catalogue of Microorganisms (GCM) 10K type strain sequencing project: providing services to taxonomists for standard genome sequencing and annotation.</title>
        <authorList>
            <consortium name="The Broad Institute Genomics Platform"/>
            <consortium name="The Broad Institute Genome Sequencing Center for Infectious Disease"/>
            <person name="Wu L."/>
            <person name="Ma J."/>
        </authorList>
    </citation>
    <scope>NUCLEOTIDE SEQUENCE [LARGE SCALE GENOMIC DNA]</scope>
    <source>
        <strain evidence="10">CGMCC 1.15422</strain>
    </source>
</reference>
<protein>
    <recommendedName>
        <fullName evidence="11">RagB/SusD family nutrient uptake outer membrane protein</fullName>
    </recommendedName>
</protein>
<dbReference type="SUPFAM" id="SSF48452">
    <property type="entry name" value="TPR-like"/>
    <property type="match status" value="1"/>
</dbReference>
<proteinExistence type="inferred from homology"/>
<feature type="chain" id="PRO_5045629347" description="RagB/SusD family nutrient uptake outer membrane protein" evidence="6">
    <location>
        <begin position="25"/>
        <end position="530"/>
    </location>
</feature>